<keyword evidence="2" id="KW-1185">Reference proteome</keyword>
<dbReference type="Pfam" id="PF18924">
    <property type="entry name" value="DUF5674"/>
    <property type="match status" value="1"/>
</dbReference>
<proteinExistence type="predicted"/>
<comment type="caution">
    <text evidence="1">The sequence shown here is derived from an EMBL/GenBank/DDBJ whole genome shotgun (WGS) entry which is preliminary data.</text>
</comment>
<gene>
    <name evidence="1" type="ORF">H6G95_37475</name>
</gene>
<protein>
    <submittedName>
        <fullName evidence="1">Uncharacterized protein</fullName>
    </submittedName>
</protein>
<dbReference type="EMBL" id="JACJTE010000145">
    <property type="protein sequence ID" value="MBD2566138.1"/>
    <property type="molecule type" value="Genomic_DNA"/>
</dbReference>
<organism evidence="1 2">
    <name type="scientific">Nostoc linckia FACHB-391</name>
    <dbReference type="NCBI Taxonomy" id="2692906"/>
    <lineage>
        <taxon>Bacteria</taxon>
        <taxon>Bacillati</taxon>
        <taxon>Cyanobacteriota</taxon>
        <taxon>Cyanophyceae</taxon>
        <taxon>Nostocales</taxon>
        <taxon>Nostocaceae</taxon>
        <taxon>Nostoc</taxon>
    </lineage>
</organism>
<evidence type="ECO:0000313" key="2">
    <source>
        <dbReference type="Proteomes" id="UP000604661"/>
    </source>
</evidence>
<evidence type="ECO:0000313" key="1">
    <source>
        <dbReference type="EMBL" id="MBD2566138.1"/>
    </source>
</evidence>
<reference evidence="1 2" key="1">
    <citation type="journal article" date="2020" name="ISME J.">
        <title>Comparative genomics reveals insights into cyanobacterial evolution and habitat adaptation.</title>
        <authorList>
            <person name="Chen M.Y."/>
            <person name="Teng W.K."/>
            <person name="Zhao L."/>
            <person name="Hu C.X."/>
            <person name="Zhou Y.K."/>
            <person name="Han B.P."/>
            <person name="Song L.R."/>
            <person name="Shu W.S."/>
        </authorList>
    </citation>
    <scope>NUCLEOTIDE SEQUENCE [LARGE SCALE GENOMIC DNA]</scope>
    <source>
        <strain evidence="1 2">FACHB-391</strain>
    </source>
</reference>
<dbReference type="RefSeq" id="WP_190902091.1">
    <property type="nucleotide sequence ID" value="NZ_JACJTE010000145.1"/>
</dbReference>
<accession>A0ABR8F991</accession>
<dbReference type="Proteomes" id="UP000604661">
    <property type="component" value="Unassembled WGS sequence"/>
</dbReference>
<name>A0ABR8F991_NOSLI</name>
<dbReference type="InterPro" id="IPR043731">
    <property type="entry name" value="DUF5674"/>
</dbReference>
<sequence length="110" mass="12629">MILLLRERATPEQLEQMLQQHKFYIKAAVDIERRVLVGGGDLHYDCEQALLGDGSRQETIWAASFMPVTQKMIFESIVNLRPRQNKSMEILDSNIREGVAQIIIEFLGNL</sequence>